<feature type="compositionally biased region" description="Polar residues" evidence="1">
    <location>
        <begin position="520"/>
        <end position="540"/>
    </location>
</feature>
<organism evidence="2 3">
    <name type="scientific">Kineococcus xinjiangensis</name>
    <dbReference type="NCBI Taxonomy" id="512762"/>
    <lineage>
        <taxon>Bacteria</taxon>
        <taxon>Bacillati</taxon>
        <taxon>Actinomycetota</taxon>
        <taxon>Actinomycetes</taxon>
        <taxon>Kineosporiales</taxon>
        <taxon>Kineosporiaceae</taxon>
        <taxon>Kineococcus</taxon>
    </lineage>
</organism>
<name>A0A2S6IFF9_9ACTN</name>
<proteinExistence type="predicted"/>
<protein>
    <recommendedName>
        <fullName evidence="4">Replication initiation protein</fullName>
    </recommendedName>
</protein>
<dbReference type="OrthoDB" id="3203793at2"/>
<dbReference type="Proteomes" id="UP000239485">
    <property type="component" value="Unassembled WGS sequence"/>
</dbReference>
<feature type="region of interest" description="Disordered" evidence="1">
    <location>
        <begin position="510"/>
        <end position="540"/>
    </location>
</feature>
<reference evidence="2 3" key="1">
    <citation type="submission" date="2018-02" db="EMBL/GenBank/DDBJ databases">
        <title>Genomic Encyclopedia of Archaeal and Bacterial Type Strains, Phase II (KMG-II): from individual species to whole genera.</title>
        <authorList>
            <person name="Goeker M."/>
        </authorList>
    </citation>
    <scope>NUCLEOTIDE SEQUENCE [LARGE SCALE GENOMIC DNA]</scope>
    <source>
        <strain evidence="2 3">DSM 22857</strain>
    </source>
</reference>
<dbReference type="RefSeq" id="WP_104434342.1">
    <property type="nucleotide sequence ID" value="NZ_PTJD01000012.1"/>
</dbReference>
<evidence type="ECO:0000313" key="3">
    <source>
        <dbReference type="Proteomes" id="UP000239485"/>
    </source>
</evidence>
<gene>
    <name evidence="2" type="ORF">CLV92_112129</name>
</gene>
<sequence length="540" mass="60081">MPLAKDVVREIAVEHGVCVKPLAMLAEDRATGETRMIDVPCGNTQAAVCPPCAEKAKRLRMAQCREGWHLEEEPLLDADPATPSQEELVTERADRTAERTAALAAGAPPHVVAELDQELADLDERIADAGMRGSVAPGSADRARRVRSTKRRQDVADLPRRPVEKRTLGRTFTTPDGRVLRPSMFVTVTLPSYGRVLPDGTPVDPARYDYRRAARDAIHFSRLLDRFVQNLRRVAGYEVQYFAAVESQRRLAMHAHLAIRGTLPRAEMRQIAAATYHQVWWPPADEVRYEGDRMPVWDEGLQEYIDPTTGAALPTFDDALDDLDDDDEPMHVIRCGTQLDVQGLLSGSPDVDRRIGYVTKYLTKDLDACHEAATDRQRAHLDRLTTALRYEPCSPTCANWLRYGISPRNARPHARPGYCKGKAHRRKTLGYGGRRVLVSRKWSGKTLADHKADRRAWVLDALGIADGTADDATADRYAWRPASPDDSVPPLAHRLLHAVAERARWRAALDEAKRRAAGQQPPTTTTSRQFGTTPSEGEAA</sequence>
<accession>A0A2S6IFF9</accession>
<dbReference type="Pfam" id="PF20199">
    <property type="entry name" value="RepSA"/>
    <property type="match status" value="1"/>
</dbReference>
<dbReference type="EMBL" id="PTJD01000012">
    <property type="protein sequence ID" value="PPK92949.1"/>
    <property type="molecule type" value="Genomic_DNA"/>
</dbReference>
<feature type="region of interest" description="Disordered" evidence="1">
    <location>
        <begin position="132"/>
        <end position="157"/>
    </location>
</feature>
<dbReference type="InterPro" id="IPR046828">
    <property type="entry name" value="RepSA"/>
</dbReference>
<keyword evidence="3" id="KW-1185">Reference proteome</keyword>
<evidence type="ECO:0000313" key="2">
    <source>
        <dbReference type="EMBL" id="PPK92949.1"/>
    </source>
</evidence>
<dbReference type="AlphaFoldDB" id="A0A2S6IFF9"/>
<comment type="caution">
    <text evidence="2">The sequence shown here is derived from an EMBL/GenBank/DDBJ whole genome shotgun (WGS) entry which is preliminary data.</text>
</comment>
<evidence type="ECO:0000256" key="1">
    <source>
        <dbReference type="SAM" id="MobiDB-lite"/>
    </source>
</evidence>
<evidence type="ECO:0008006" key="4">
    <source>
        <dbReference type="Google" id="ProtNLM"/>
    </source>
</evidence>